<dbReference type="EMBL" id="VHSH01000014">
    <property type="protein sequence ID" value="TQV71228.1"/>
    <property type="molecule type" value="Genomic_DNA"/>
</dbReference>
<keyword evidence="3" id="KW-1185">Reference proteome</keyword>
<evidence type="ECO:0008006" key="4">
    <source>
        <dbReference type="Google" id="ProtNLM"/>
    </source>
</evidence>
<dbReference type="Proteomes" id="UP000315252">
    <property type="component" value="Unassembled WGS sequence"/>
</dbReference>
<proteinExistence type="predicted"/>
<accession>A0A545T1W8</accession>
<gene>
    <name evidence="2" type="ORF">FKG95_26705</name>
</gene>
<organism evidence="2 3">
    <name type="scientific">Denitrobaculum tricleocarpae</name>
    <dbReference type="NCBI Taxonomy" id="2591009"/>
    <lineage>
        <taxon>Bacteria</taxon>
        <taxon>Pseudomonadati</taxon>
        <taxon>Pseudomonadota</taxon>
        <taxon>Alphaproteobacteria</taxon>
        <taxon>Rhodospirillales</taxon>
        <taxon>Rhodospirillaceae</taxon>
        <taxon>Denitrobaculum</taxon>
    </lineage>
</organism>
<feature type="chain" id="PRO_5022082676" description="Copper-binding protein" evidence="1">
    <location>
        <begin position="23"/>
        <end position="143"/>
    </location>
</feature>
<feature type="signal peptide" evidence="1">
    <location>
        <begin position="1"/>
        <end position="22"/>
    </location>
</feature>
<evidence type="ECO:0000256" key="1">
    <source>
        <dbReference type="SAM" id="SignalP"/>
    </source>
</evidence>
<dbReference type="RefSeq" id="WP_142899521.1">
    <property type="nucleotide sequence ID" value="NZ_ML660065.1"/>
</dbReference>
<name>A0A545T1W8_9PROT</name>
<comment type="caution">
    <text evidence="2">The sequence shown here is derived from an EMBL/GenBank/DDBJ whole genome shotgun (WGS) entry which is preliminary data.</text>
</comment>
<reference evidence="2 3" key="1">
    <citation type="submission" date="2019-06" db="EMBL/GenBank/DDBJ databases">
        <title>Whole genome sequence for Rhodospirillaceae sp. R148.</title>
        <authorList>
            <person name="Wang G."/>
        </authorList>
    </citation>
    <scope>NUCLEOTIDE SEQUENCE [LARGE SCALE GENOMIC DNA]</scope>
    <source>
        <strain evidence="2 3">R148</strain>
    </source>
</reference>
<dbReference type="AlphaFoldDB" id="A0A545T1W8"/>
<keyword evidence="1" id="KW-0732">Signal</keyword>
<dbReference type="OrthoDB" id="5343781at2"/>
<protein>
    <recommendedName>
        <fullName evidence="4">Copper-binding protein</fullName>
    </recommendedName>
</protein>
<evidence type="ECO:0000313" key="3">
    <source>
        <dbReference type="Proteomes" id="UP000315252"/>
    </source>
</evidence>
<evidence type="ECO:0000313" key="2">
    <source>
        <dbReference type="EMBL" id="TQV71228.1"/>
    </source>
</evidence>
<sequence length="143" mass="15439">MKSLYSALVLGALAFAPMNASGHDLGFSGLLGGVQELDPITLASGKPMIEKPYELESGKYYRLEIIADGSAEIAISGAEFFRNVWVNEVVINDIEVRPLGIDSLEFDDEGTAEISFVTIRPGTFILRIPGTTGKSQQAIFNVK</sequence>